<name>A0AAV0Z2U3_VICFA</name>
<protein>
    <recommendedName>
        <fullName evidence="4">Copia protein</fullName>
    </recommendedName>
</protein>
<dbReference type="PANTHER" id="PTHR11439:SF498">
    <property type="entry name" value="DNAK FAMILY PROTEIN"/>
    <property type="match status" value="1"/>
</dbReference>
<dbReference type="PANTHER" id="PTHR11439">
    <property type="entry name" value="GAG-POL-RELATED RETROTRANSPOSON"/>
    <property type="match status" value="1"/>
</dbReference>
<dbReference type="AlphaFoldDB" id="A0AAV0Z2U3"/>
<accession>A0AAV0Z2U3</accession>
<evidence type="ECO:0008006" key="4">
    <source>
        <dbReference type="Google" id="ProtNLM"/>
    </source>
</evidence>
<reference evidence="2 3" key="1">
    <citation type="submission" date="2023-01" db="EMBL/GenBank/DDBJ databases">
        <authorList>
            <person name="Kreplak J."/>
        </authorList>
    </citation>
    <scope>NUCLEOTIDE SEQUENCE [LARGE SCALE GENOMIC DNA]</scope>
</reference>
<evidence type="ECO:0000313" key="2">
    <source>
        <dbReference type="EMBL" id="CAI8591784.1"/>
    </source>
</evidence>
<gene>
    <name evidence="2" type="ORF">VFH_I007080</name>
</gene>
<evidence type="ECO:0000256" key="1">
    <source>
        <dbReference type="SAM" id="SignalP"/>
    </source>
</evidence>
<dbReference type="EMBL" id="OX451735">
    <property type="protein sequence ID" value="CAI8591784.1"/>
    <property type="molecule type" value="Genomic_DNA"/>
</dbReference>
<dbReference type="CDD" id="cd09272">
    <property type="entry name" value="RNase_HI_RT_Ty1"/>
    <property type="match status" value="1"/>
</dbReference>
<dbReference type="Proteomes" id="UP001157006">
    <property type="component" value="Chromosome 1S"/>
</dbReference>
<feature type="signal peptide" evidence="1">
    <location>
        <begin position="1"/>
        <end position="17"/>
    </location>
</feature>
<organism evidence="2 3">
    <name type="scientific">Vicia faba</name>
    <name type="common">Broad bean</name>
    <name type="synonym">Faba vulgaris</name>
    <dbReference type="NCBI Taxonomy" id="3906"/>
    <lineage>
        <taxon>Eukaryota</taxon>
        <taxon>Viridiplantae</taxon>
        <taxon>Streptophyta</taxon>
        <taxon>Embryophyta</taxon>
        <taxon>Tracheophyta</taxon>
        <taxon>Spermatophyta</taxon>
        <taxon>Magnoliopsida</taxon>
        <taxon>eudicotyledons</taxon>
        <taxon>Gunneridae</taxon>
        <taxon>Pentapetalae</taxon>
        <taxon>rosids</taxon>
        <taxon>fabids</taxon>
        <taxon>Fabales</taxon>
        <taxon>Fabaceae</taxon>
        <taxon>Papilionoideae</taxon>
        <taxon>50 kb inversion clade</taxon>
        <taxon>NPAAA clade</taxon>
        <taxon>Hologalegina</taxon>
        <taxon>IRL clade</taxon>
        <taxon>Fabeae</taxon>
        <taxon>Vicia</taxon>
    </lineage>
</organism>
<feature type="chain" id="PRO_5043572550" description="Copia protein" evidence="1">
    <location>
        <begin position="18"/>
        <end position="138"/>
    </location>
</feature>
<evidence type="ECO:0000313" key="3">
    <source>
        <dbReference type="Proteomes" id="UP001157006"/>
    </source>
</evidence>
<keyword evidence="1" id="KW-0732">Signal</keyword>
<keyword evidence="3" id="KW-1185">Reference proteome</keyword>
<sequence length="138" mass="15964">MLLFLYWVFSCVMEGKEKTIIYRSSSEAEYMSLGSTTCELIWLLYILQDLNIICCKPRVLYCDNQSVLHIASNPVFHEKIKHLEIDCHLVRVKVQQGVMKLLPISSQEQLADVITKPLNPNKFNNFISKLGMINIYHA</sequence>
<proteinExistence type="predicted"/>